<feature type="compositionally biased region" description="Basic and acidic residues" evidence="6">
    <location>
        <begin position="11"/>
        <end position="26"/>
    </location>
</feature>
<protein>
    <submittedName>
        <fullName evidence="7">Uncharacterized protein</fullName>
    </submittedName>
</protein>
<evidence type="ECO:0000313" key="7">
    <source>
        <dbReference type="EMBL" id="SPD29962.1"/>
    </source>
</evidence>
<proteinExistence type="predicted"/>
<name>A0A2N9IYI1_FAGSY</name>
<feature type="region of interest" description="Disordered" evidence="6">
    <location>
        <begin position="1"/>
        <end position="41"/>
    </location>
</feature>
<dbReference type="InterPro" id="IPR050591">
    <property type="entry name" value="GSK-3"/>
</dbReference>
<dbReference type="PANTHER" id="PTHR24057:SF36">
    <property type="entry name" value="SHAGGY-RELATED PROTEIN KINASE EPSILON"/>
    <property type="match status" value="1"/>
</dbReference>
<evidence type="ECO:0000256" key="5">
    <source>
        <dbReference type="ARBA" id="ARBA00022840"/>
    </source>
</evidence>
<evidence type="ECO:0000256" key="1">
    <source>
        <dbReference type="ARBA" id="ARBA00022527"/>
    </source>
</evidence>
<dbReference type="GO" id="GO:0005524">
    <property type="term" value="F:ATP binding"/>
    <property type="evidence" value="ECO:0007669"/>
    <property type="project" value="UniProtKB-KW"/>
</dbReference>
<organism evidence="7">
    <name type="scientific">Fagus sylvatica</name>
    <name type="common">Beechnut</name>
    <dbReference type="NCBI Taxonomy" id="28930"/>
    <lineage>
        <taxon>Eukaryota</taxon>
        <taxon>Viridiplantae</taxon>
        <taxon>Streptophyta</taxon>
        <taxon>Embryophyta</taxon>
        <taxon>Tracheophyta</taxon>
        <taxon>Spermatophyta</taxon>
        <taxon>Magnoliopsida</taxon>
        <taxon>eudicotyledons</taxon>
        <taxon>Gunneridae</taxon>
        <taxon>Pentapetalae</taxon>
        <taxon>rosids</taxon>
        <taxon>fabids</taxon>
        <taxon>Fagales</taxon>
        <taxon>Fagaceae</taxon>
        <taxon>Fagus</taxon>
    </lineage>
</organism>
<dbReference type="GO" id="GO:0030154">
    <property type="term" value="P:cell differentiation"/>
    <property type="evidence" value="ECO:0007669"/>
    <property type="project" value="TreeGrafter"/>
</dbReference>
<dbReference type="PANTHER" id="PTHR24057">
    <property type="entry name" value="GLYCOGEN SYNTHASE KINASE-3 ALPHA"/>
    <property type="match status" value="1"/>
</dbReference>
<sequence>MAEIISGRGEQISRGEADRAGERQVGSEEGQISPRWLEGAELGRRVPDQGRGRLGRAEIDWIESEIGSEPRGCLTHPRCTICALLEACIHTFFDELRNPNIRLPHGRPLPPLFNFKPQELKGATLELLSKLIPEHARKQCPFLVGGLHPPIFYELRDPNIRLPHGRPLPPLFNFKPQDGICRAERSNLGASFQTDTRACPKAVPLSWFVDFKTRVESME</sequence>
<keyword evidence="2" id="KW-0808">Transferase</keyword>
<keyword evidence="4" id="KW-0418">Kinase</keyword>
<dbReference type="GO" id="GO:0005737">
    <property type="term" value="C:cytoplasm"/>
    <property type="evidence" value="ECO:0007669"/>
    <property type="project" value="TreeGrafter"/>
</dbReference>
<evidence type="ECO:0000256" key="4">
    <source>
        <dbReference type="ARBA" id="ARBA00022777"/>
    </source>
</evidence>
<evidence type="ECO:0000256" key="2">
    <source>
        <dbReference type="ARBA" id="ARBA00022679"/>
    </source>
</evidence>
<keyword evidence="3" id="KW-0547">Nucleotide-binding</keyword>
<dbReference type="AlphaFoldDB" id="A0A2N9IYI1"/>
<reference evidence="7" key="1">
    <citation type="submission" date="2018-02" db="EMBL/GenBank/DDBJ databases">
        <authorList>
            <person name="Cohen D.B."/>
            <person name="Kent A.D."/>
        </authorList>
    </citation>
    <scope>NUCLEOTIDE SEQUENCE</scope>
</reference>
<dbReference type="GO" id="GO:0004674">
    <property type="term" value="F:protein serine/threonine kinase activity"/>
    <property type="evidence" value="ECO:0007669"/>
    <property type="project" value="UniProtKB-KW"/>
</dbReference>
<evidence type="ECO:0000256" key="3">
    <source>
        <dbReference type="ARBA" id="ARBA00022741"/>
    </source>
</evidence>
<keyword evidence="5" id="KW-0067">ATP-binding</keyword>
<accession>A0A2N9IYI1</accession>
<dbReference type="GO" id="GO:0007165">
    <property type="term" value="P:signal transduction"/>
    <property type="evidence" value="ECO:0007669"/>
    <property type="project" value="TreeGrafter"/>
</dbReference>
<gene>
    <name evidence="7" type="ORF">FSB_LOCUS57844</name>
</gene>
<dbReference type="GO" id="GO:0005634">
    <property type="term" value="C:nucleus"/>
    <property type="evidence" value="ECO:0007669"/>
    <property type="project" value="TreeGrafter"/>
</dbReference>
<keyword evidence="1" id="KW-0723">Serine/threonine-protein kinase</keyword>
<evidence type="ECO:0000256" key="6">
    <source>
        <dbReference type="SAM" id="MobiDB-lite"/>
    </source>
</evidence>
<dbReference type="EMBL" id="OIVN01006293">
    <property type="protein sequence ID" value="SPD29962.1"/>
    <property type="molecule type" value="Genomic_DNA"/>
</dbReference>